<gene>
    <name evidence="2" type="ORF">CBOVIS_LOCUS1669</name>
</gene>
<dbReference type="OrthoDB" id="206452at2759"/>
<evidence type="ECO:0000259" key="1">
    <source>
        <dbReference type="Pfam" id="PF08719"/>
    </source>
</evidence>
<sequence length="204" mass="23371">MATDTVVYISNSPENPSLVLFYSETLFSNFTTSPFKARVHGKEYRFQCSEQYFMFRKAMLINDEESAHQILASNSPAKMKAIGRKLKMSRSDLTKWATVGIAAMREALVGKFTQNERFRLSLFRTRGFELVEASPTDTVWGIGMGTNDVEAIDKANWKGKNQLGILLDDVRDELWRCDEYKKEREIVEKESMAKRASILESETI</sequence>
<dbReference type="EMBL" id="CADEPM010000001">
    <property type="protein sequence ID" value="CAB3398390.1"/>
    <property type="molecule type" value="Genomic_DNA"/>
</dbReference>
<evidence type="ECO:0000313" key="2">
    <source>
        <dbReference type="EMBL" id="CAB3398390.1"/>
    </source>
</evidence>
<accession>A0A8S1E974</accession>
<dbReference type="SUPFAM" id="SSF143990">
    <property type="entry name" value="YbiA-like"/>
    <property type="match status" value="1"/>
</dbReference>
<dbReference type="Pfam" id="PF08719">
    <property type="entry name" value="NADAR"/>
    <property type="match status" value="1"/>
</dbReference>
<dbReference type="InterPro" id="IPR012816">
    <property type="entry name" value="NADAR"/>
</dbReference>
<evidence type="ECO:0000313" key="3">
    <source>
        <dbReference type="Proteomes" id="UP000494206"/>
    </source>
</evidence>
<dbReference type="InterPro" id="IPR037238">
    <property type="entry name" value="YbiA-like_sf"/>
</dbReference>
<comment type="caution">
    <text evidence="2">The sequence shown here is derived from an EMBL/GenBank/DDBJ whole genome shotgun (WGS) entry which is preliminary data.</text>
</comment>
<reference evidence="2 3" key="1">
    <citation type="submission" date="2020-04" db="EMBL/GenBank/DDBJ databases">
        <authorList>
            <person name="Laetsch R D."/>
            <person name="Stevens L."/>
            <person name="Kumar S."/>
            <person name="Blaxter L. M."/>
        </authorList>
    </citation>
    <scope>NUCLEOTIDE SEQUENCE [LARGE SCALE GENOMIC DNA]</scope>
</reference>
<dbReference type="CDD" id="cd15457">
    <property type="entry name" value="NADAR"/>
    <property type="match status" value="1"/>
</dbReference>
<dbReference type="Gene3D" id="1.10.357.40">
    <property type="entry name" value="YbiA-like"/>
    <property type="match status" value="1"/>
</dbReference>
<name>A0A8S1E974_9PELO</name>
<feature type="domain" description="NADAR" evidence="1">
    <location>
        <begin position="24"/>
        <end position="175"/>
    </location>
</feature>
<dbReference type="NCBIfam" id="TIGR02464">
    <property type="entry name" value="ribofla_fusion"/>
    <property type="match status" value="1"/>
</dbReference>
<proteinExistence type="predicted"/>
<keyword evidence="3" id="KW-1185">Reference proteome</keyword>
<dbReference type="AlphaFoldDB" id="A0A8S1E974"/>
<dbReference type="Proteomes" id="UP000494206">
    <property type="component" value="Unassembled WGS sequence"/>
</dbReference>
<protein>
    <recommendedName>
        <fullName evidence="1">NADAR domain-containing protein</fullName>
    </recommendedName>
</protein>
<organism evidence="2 3">
    <name type="scientific">Caenorhabditis bovis</name>
    <dbReference type="NCBI Taxonomy" id="2654633"/>
    <lineage>
        <taxon>Eukaryota</taxon>
        <taxon>Metazoa</taxon>
        <taxon>Ecdysozoa</taxon>
        <taxon>Nematoda</taxon>
        <taxon>Chromadorea</taxon>
        <taxon>Rhabditida</taxon>
        <taxon>Rhabditina</taxon>
        <taxon>Rhabditomorpha</taxon>
        <taxon>Rhabditoidea</taxon>
        <taxon>Rhabditidae</taxon>
        <taxon>Peloderinae</taxon>
        <taxon>Caenorhabditis</taxon>
    </lineage>
</organism>